<gene>
    <name evidence="2" type="ORF">ENV14_02240</name>
</gene>
<keyword evidence="1" id="KW-0472">Membrane</keyword>
<dbReference type="AlphaFoldDB" id="A0A7C4FDU4"/>
<organism evidence="2">
    <name type="scientific">Ignisphaera aggregans</name>
    <dbReference type="NCBI Taxonomy" id="334771"/>
    <lineage>
        <taxon>Archaea</taxon>
        <taxon>Thermoproteota</taxon>
        <taxon>Thermoprotei</taxon>
        <taxon>Desulfurococcales</taxon>
        <taxon>Desulfurococcaceae</taxon>
        <taxon>Ignisphaera</taxon>
    </lineage>
</organism>
<reference evidence="2" key="1">
    <citation type="journal article" date="2020" name="mSystems">
        <title>Genome- and Community-Level Interaction Insights into Carbon Utilization and Element Cycling Functions of Hydrothermarchaeota in Hydrothermal Sediment.</title>
        <authorList>
            <person name="Zhou Z."/>
            <person name="Liu Y."/>
            <person name="Xu W."/>
            <person name="Pan J."/>
            <person name="Luo Z.H."/>
            <person name="Li M."/>
        </authorList>
    </citation>
    <scope>NUCLEOTIDE SEQUENCE [LARGE SCALE GENOMIC DNA]</scope>
    <source>
        <strain evidence="2">SpSt-732</strain>
    </source>
</reference>
<proteinExistence type="predicted"/>
<keyword evidence="1" id="KW-0812">Transmembrane</keyword>
<keyword evidence="1" id="KW-1133">Transmembrane helix</keyword>
<dbReference type="EMBL" id="DTFF01000018">
    <property type="protein sequence ID" value="HGI87205.1"/>
    <property type="molecule type" value="Genomic_DNA"/>
</dbReference>
<name>A0A7C4FDU4_9CREN</name>
<evidence type="ECO:0000313" key="2">
    <source>
        <dbReference type="EMBL" id="HGI87205.1"/>
    </source>
</evidence>
<sequence length="132" mass="14872">MRPLAVIILVAVAISIVAAGVAWIITTMHSMMWRPEILRVTNLEMKHLENGTWVLKIEAINVGEARAEIYRISIANAEDIVLAPPKTIDPGQEGAIEVALTKSYSYYTMYTIRLYLKTGTVYNYLEYRVAPK</sequence>
<comment type="caution">
    <text evidence="2">The sequence shown here is derived from an EMBL/GenBank/DDBJ whole genome shotgun (WGS) entry which is preliminary data.</text>
</comment>
<evidence type="ECO:0000256" key="1">
    <source>
        <dbReference type="SAM" id="Phobius"/>
    </source>
</evidence>
<feature type="transmembrane region" description="Helical" evidence="1">
    <location>
        <begin position="6"/>
        <end position="25"/>
    </location>
</feature>
<accession>A0A7C4FDU4</accession>
<protein>
    <submittedName>
        <fullName evidence="2">Uncharacterized protein</fullName>
    </submittedName>
</protein>